<protein>
    <submittedName>
        <fullName evidence="1">Phytanoyl-CoA dioxygenase family protein</fullName>
    </submittedName>
</protein>
<evidence type="ECO:0000313" key="1">
    <source>
        <dbReference type="EMBL" id="MCT7659892.1"/>
    </source>
</evidence>
<dbReference type="InterPro" id="IPR008775">
    <property type="entry name" value="Phytyl_CoA_dOase-like"/>
</dbReference>
<dbReference type="Pfam" id="PF05721">
    <property type="entry name" value="PhyH"/>
    <property type="match status" value="1"/>
</dbReference>
<comment type="caution">
    <text evidence="1">The sequence shown here is derived from an EMBL/GenBank/DDBJ whole genome shotgun (WGS) entry which is preliminary data.</text>
</comment>
<dbReference type="SUPFAM" id="SSF51197">
    <property type="entry name" value="Clavaminate synthase-like"/>
    <property type="match status" value="1"/>
</dbReference>
<keyword evidence="2" id="KW-1185">Reference proteome</keyword>
<dbReference type="Gene3D" id="2.60.120.620">
    <property type="entry name" value="q2cbj1_9rhob like domain"/>
    <property type="match status" value="1"/>
</dbReference>
<name>A0ABT2MCA5_9MYCO</name>
<keyword evidence="1" id="KW-0560">Oxidoreductase</keyword>
<gene>
    <name evidence="1" type="ORF">N4S67_15840</name>
</gene>
<sequence>MIDLDAFVADGFAKIEQAAPQGVADSARAALWHQIGWSPESPEEWTEPVKWVSDMTGQGPFGELARSPLLGAALDRICGVGRWVPRGALGNIPVRFPVSPPNDDRGWHIDANAPLPDGSWVVSGRPQTVLLLTLLSEVGDDDAPTRIRAGSHRDVAAVLGEATLDPMEAGPLVDEASSGRPVRHATGRPGDMYVVHPFTVHAADEHRGREPRFMAQTPVMLTSAVTPGSSSPLARVFPG</sequence>
<keyword evidence="1" id="KW-0223">Dioxygenase</keyword>
<reference evidence="2" key="1">
    <citation type="submission" date="2023-07" db="EMBL/GenBank/DDBJ databases">
        <authorList>
            <person name="Deng Y."/>
            <person name="Zhang Y.-Q."/>
        </authorList>
    </citation>
    <scope>NUCLEOTIDE SEQUENCE [LARGE SCALE GENOMIC DNA]</scope>
    <source>
        <strain evidence="2">CPCC 205710</strain>
    </source>
</reference>
<dbReference type="Proteomes" id="UP001206639">
    <property type="component" value="Unassembled WGS sequence"/>
</dbReference>
<accession>A0ABT2MCA5</accession>
<dbReference type="EMBL" id="JAODWD010000003">
    <property type="protein sequence ID" value="MCT7659892.1"/>
    <property type="molecule type" value="Genomic_DNA"/>
</dbReference>
<organism evidence="1 2">
    <name type="scientific">Mycobacterium deserti</name>
    <dbReference type="NCBI Taxonomy" id="2978347"/>
    <lineage>
        <taxon>Bacteria</taxon>
        <taxon>Bacillati</taxon>
        <taxon>Actinomycetota</taxon>
        <taxon>Actinomycetes</taxon>
        <taxon>Mycobacteriales</taxon>
        <taxon>Mycobacteriaceae</taxon>
        <taxon>Mycobacterium</taxon>
    </lineage>
</organism>
<dbReference type="GO" id="GO:0051213">
    <property type="term" value="F:dioxygenase activity"/>
    <property type="evidence" value="ECO:0007669"/>
    <property type="project" value="UniProtKB-KW"/>
</dbReference>
<dbReference type="RefSeq" id="WP_260993905.1">
    <property type="nucleotide sequence ID" value="NZ_JAODWD010000003.1"/>
</dbReference>
<evidence type="ECO:0000313" key="2">
    <source>
        <dbReference type="Proteomes" id="UP001206639"/>
    </source>
</evidence>
<proteinExistence type="predicted"/>